<protein>
    <recommendedName>
        <fullName evidence="2">receptor protein-tyrosine kinase</fullName>
        <ecNumber evidence="2">2.7.10.1</ecNumber>
    </recommendedName>
</protein>
<dbReference type="InterPro" id="IPR000719">
    <property type="entry name" value="Prot_kinase_dom"/>
</dbReference>
<evidence type="ECO:0000256" key="11">
    <source>
        <dbReference type="ARBA" id="ARBA00023136"/>
    </source>
</evidence>
<name>A0ABP0F002_CLALP</name>
<reference evidence="21 22" key="1">
    <citation type="submission" date="2024-02" db="EMBL/GenBank/DDBJ databases">
        <authorList>
            <person name="Daric V."/>
            <person name="Darras S."/>
        </authorList>
    </citation>
    <scope>NUCLEOTIDE SEQUENCE [LARGE SCALE GENOMIC DNA]</scope>
</reference>
<evidence type="ECO:0000256" key="2">
    <source>
        <dbReference type="ARBA" id="ARBA00011902"/>
    </source>
</evidence>
<feature type="domain" description="Protein kinase" evidence="19">
    <location>
        <begin position="620"/>
        <end position="901"/>
    </location>
</feature>
<evidence type="ECO:0000256" key="6">
    <source>
        <dbReference type="ARBA" id="ARBA00022737"/>
    </source>
</evidence>
<evidence type="ECO:0000256" key="1">
    <source>
        <dbReference type="ARBA" id="ARBA00004479"/>
    </source>
</evidence>
<dbReference type="PRINTS" id="PR00109">
    <property type="entry name" value="TYRKINASE"/>
</dbReference>
<evidence type="ECO:0000256" key="12">
    <source>
        <dbReference type="ARBA" id="ARBA00023137"/>
    </source>
</evidence>
<dbReference type="PANTHER" id="PTHR24416">
    <property type="entry name" value="TYROSINE-PROTEIN KINASE RECEPTOR"/>
    <property type="match status" value="1"/>
</dbReference>
<dbReference type="SUPFAM" id="SSF49265">
    <property type="entry name" value="Fibronectin type III"/>
    <property type="match status" value="2"/>
</dbReference>
<gene>
    <name evidence="21" type="ORF">CVLEPA_LOCUS2408</name>
</gene>
<evidence type="ECO:0000256" key="14">
    <source>
        <dbReference type="ARBA" id="ARBA00023180"/>
    </source>
</evidence>
<comment type="caution">
    <text evidence="21">The sequence shown here is derived from an EMBL/GenBank/DDBJ whole genome shotgun (WGS) entry which is preliminary data.</text>
</comment>
<evidence type="ECO:0000313" key="22">
    <source>
        <dbReference type="Proteomes" id="UP001642483"/>
    </source>
</evidence>
<dbReference type="InterPro" id="IPR020635">
    <property type="entry name" value="Tyr_kinase_cat_dom"/>
</dbReference>
<feature type="domain" description="Fibronectin type-III" evidence="20">
    <location>
        <begin position="322"/>
        <end position="413"/>
    </location>
</feature>
<evidence type="ECO:0000259" key="19">
    <source>
        <dbReference type="PROSITE" id="PS50011"/>
    </source>
</evidence>
<comment type="catalytic activity">
    <reaction evidence="15">
        <text>L-tyrosyl-[protein] + ATP = O-phospho-L-tyrosyl-[protein] + ADP + H(+)</text>
        <dbReference type="Rhea" id="RHEA:10596"/>
        <dbReference type="Rhea" id="RHEA-COMP:10136"/>
        <dbReference type="Rhea" id="RHEA-COMP:20101"/>
        <dbReference type="ChEBI" id="CHEBI:15378"/>
        <dbReference type="ChEBI" id="CHEBI:30616"/>
        <dbReference type="ChEBI" id="CHEBI:46858"/>
        <dbReference type="ChEBI" id="CHEBI:61978"/>
        <dbReference type="ChEBI" id="CHEBI:456216"/>
        <dbReference type="EC" id="2.7.10.1"/>
    </reaction>
</comment>
<feature type="compositionally biased region" description="Low complexity" evidence="17">
    <location>
        <begin position="962"/>
        <end position="972"/>
    </location>
</feature>
<feature type="region of interest" description="Disordered" evidence="17">
    <location>
        <begin position="1026"/>
        <end position="1158"/>
    </location>
</feature>
<dbReference type="PROSITE" id="PS50011">
    <property type="entry name" value="PROTEIN_KINASE_DOM"/>
    <property type="match status" value="1"/>
</dbReference>
<dbReference type="InterPro" id="IPR008266">
    <property type="entry name" value="Tyr_kinase_AS"/>
</dbReference>
<dbReference type="PANTHER" id="PTHR24416:SF527">
    <property type="entry name" value="PROTO-ONCOGENE TYROSINE-PROTEIN KINASE ROS"/>
    <property type="match status" value="1"/>
</dbReference>
<keyword evidence="22" id="KW-1185">Reference proteome</keyword>
<keyword evidence="4" id="KW-0808">Transferase</keyword>
<dbReference type="CDD" id="cd00063">
    <property type="entry name" value="FN3"/>
    <property type="match status" value="2"/>
</dbReference>
<dbReference type="Pfam" id="PF07714">
    <property type="entry name" value="PK_Tyr_Ser-Thr"/>
    <property type="match status" value="1"/>
</dbReference>
<dbReference type="InterPro" id="IPR050122">
    <property type="entry name" value="RTK"/>
</dbReference>
<proteinExistence type="predicted"/>
<feature type="compositionally biased region" description="Basic residues" evidence="17">
    <location>
        <begin position="1102"/>
        <end position="1111"/>
    </location>
</feature>
<keyword evidence="10 18" id="KW-1133">Transmembrane helix</keyword>
<evidence type="ECO:0000256" key="4">
    <source>
        <dbReference type="ARBA" id="ARBA00022679"/>
    </source>
</evidence>
<evidence type="ECO:0000313" key="21">
    <source>
        <dbReference type="EMBL" id="CAK8672721.1"/>
    </source>
</evidence>
<feature type="region of interest" description="Disordered" evidence="17">
    <location>
        <begin position="960"/>
        <end position="989"/>
    </location>
</feature>
<keyword evidence="14" id="KW-0325">Glycoprotein</keyword>
<dbReference type="PROSITE" id="PS00109">
    <property type="entry name" value="PROTEIN_KINASE_TYR"/>
    <property type="match status" value="1"/>
</dbReference>
<dbReference type="InterPro" id="IPR001245">
    <property type="entry name" value="Ser-Thr/Tyr_kinase_cat_dom"/>
</dbReference>
<feature type="compositionally biased region" description="Polar residues" evidence="17">
    <location>
        <begin position="1080"/>
        <end position="1090"/>
    </location>
</feature>
<evidence type="ECO:0000256" key="9">
    <source>
        <dbReference type="ARBA" id="ARBA00022840"/>
    </source>
</evidence>
<dbReference type="EC" id="2.7.10.1" evidence="2"/>
<accession>A0ABP0F002</accession>
<evidence type="ECO:0000256" key="8">
    <source>
        <dbReference type="ARBA" id="ARBA00022777"/>
    </source>
</evidence>
<keyword evidence="7 16" id="KW-0547">Nucleotide-binding</keyword>
<feature type="domain" description="Fibronectin type-III" evidence="20">
    <location>
        <begin position="414"/>
        <end position="520"/>
    </location>
</feature>
<evidence type="ECO:0000256" key="13">
    <source>
        <dbReference type="ARBA" id="ARBA00023170"/>
    </source>
</evidence>
<dbReference type="Pfam" id="PF00041">
    <property type="entry name" value="fn3"/>
    <property type="match status" value="1"/>
</dbReference>
<dbReference type="InterPro" id="IPR013783">
    <property type="entry name" value="Ig-like_fold"/>
</dbReference>
<keyword evidence="3" id="KW-0597">Phosphoprotein</keyword>
<feature type="compositionally biased region" description="Polar residues" evidence="17">
    <location>
        <begin position="1112"/>
        <end position="1122"/>
    </location>
</feature>
<dbReference type="Proteomes" id="UP001642483">
    <property type="component" value="Unassembled WGS sequence"/>
</dbReference>
<keyword evidence="5 18" id="KW-0812">Transmembrane</keyword>
<comment type="subcellular location">
    <subcellularLocation>
        <location evidence="1">Membrane</location>
        <topology evidence="1">Single-pass type I membrane protein</topology>
    </subcellularLocation>
</comment>
<feature type="transmembrane region" description="Helical" evidence="18">
    <location>
        <begin position="527"/>
        <end position="550"/>
    </location>
</feature>
<dbReference type="SMART" id="SM00219">
    <property type="entry name" value="TyrKc"/>
    <property type="match status" value="1"/>
</dbReference>
<dbReference type="InterPro" id="IPR003961">
    <property type="entry name" value="FN3_dom"/>
</dbReference>
<keyword evidence="13" id="KW-0675">Receptor</keyword>
<evidence type="ECO:0000256" key="18">
    <source>
        <dbReference type="SAM" id="Phobius"/>
    </source>
</evidence>
<feature type="compositionally biased region" description="Polar residues" evidence="17">
    <location>
        <begin position="978"/>
        <end position="989"/>
    </location>
</feature>
<keyword evidence="9 16" id="KW-0067">ATP-binding</keyword>
<dbReference type="Gene3D" id="2.60.40.10">
    <property type="entry name" value="Immunoglobulins"/>
    <property type="match status" value="2"/>
</dbReference>
<dbReference type="Gene3D" id="3.30.200.20">
    <property type="entry name" value="Phosphorylase Kinase, domain 1"/>
    <property type="match status" value="1"/>
</dbReference>
<dbReference type="InterPro" id="IPR036116">
    <property type="entry name" value="FN3_sf"/>
</dbReference>
<evidence type="ECO:0000256" key="5">
    <source>
        <dbReference type="ARBA" id="ARBA00022692"/>
    </source>
</evidence>
<evidence type="ECO:0000259" key="20">
    <source>
        <dbReference type="PROSITE" id="PS50853"/>
    </source>
</evidence>
<organism evidence="21 22">
    <name type="scientific">Clavelina lepadiformis</name>
    <name type="common">Light-bulb sea squirt</name>
    <name type="synonym">Ascidia lepadiformis</name>
    <dbReference type="NCBI Taxonomy" id="159417"/>
    <lineage>
        <taxon>Eukaryota</taxon>
        <taxon>Metazoa</taxon>
        <taxon>Chordata</taxon>
        <taxon>Tunicata</taxon>
        <taxon>Ascidiacea</taxon>
        <taxon>Aplousobranchia</taxon>
        <taxon>Clavelinidae</taxon>
        <taxon>Clavelina</taxon>
    </lineage>
</organism>
<evidence type="ECO:0000256" key="10">
    <source>
        <dbReference type="ARBA" id="ARBA00022989"/>
    </source>
</evidence>
<dbReference type="InterPro" id="IPR017441">
    <property type="entry name" value="Protein_kinase_ATP_BS"/>
</dbReference>
<dbReference type="PROSITE" id="PS00107">
    <property type="entry name" value="PROTEIN_KINASE_ATP"/>
    <property type="match status" value="1"/>
</dbReference>
<evidence type="ECO:0000256" key="7">
    <source>
        <dbReference type="ARBA" id="ARBA00022741"/>
    </source>
</evidence>
<evidence type="ECO:0000256" key="3">
    <source>
        <dbReference type="ARBA" id="ARBA00022553"/>
    </source>
</evidence>
<feature type="compositionally biased region" description="Basic and acidic residues" evidence="17">
    <location>
        <begin position="1149"/>
        <end position="1158"/>
    </location>
</feature>
<dbReference type="Gene3D" id="1.10.510.10">
    <property type="entry name" value="Transferase(Phosphotransferase) domain 1"/>
    <property type="match status" value="1"/>
</dbReference>
<keyword evidence="6" id="KW-0677">Repeat</keyword>
<dbReference type="PROSITE" id="PS50853">
    <property type="entry name" value="FN3"/>
    <property type="match status" value="2"/>
</dbReference>
<dbReference type="SMART" id="SM00060">
    <property type="entry name" value="FN3"/>
    <property type="match status" value="3"/>
</dbReference>
<evidence type="ECO:0000256" key="15">
    <source>
        <dbReference type="ARBA" id="ARBA00051243"/>
    </source>
</evidence>
<sequence>MSCSSAECRSAISDANFFSLVSNFSDSSGLENGIYLCKGTKIWQIKTNGQCQCRSIYDHTESVMSFSATPNGLVWFNSDKDSVTSITNFTGSVQPTNISLTSNHPVLSLLCNTPAPVKHTPTVISNDGSEVLLNVSLVVFSASEPSLLQCAGIVQNNSNTVYSFLYGYVSEEPCLNSSDCTEQVVDEIGSVSTVKLQNLQPNSSYQIQLTLSKRHEATYQVFSPVFKLATSCGVSSPVQNIVCNYLSFSLIEILWDNPSHKNSASINYQLRSEGEILLENTDVFRFQLNSTLRNFEIRAYAVDCPSTEGLFSSANMTCGPFVKPNLRVSSTTSDSITLSWPPLENFKNIVISWSQISLNPLLWTDSYPLPGTAVEDTITDLLPSTGYALRGNFTYVNGFYYVTSEKRLKTMDGPPDAPSNVKIIDNTSPNKLAWSRPVSSDNLRNFSIEARNRSAPDSAHIKYGLWHVIRNISALREGTSWDISNLINLEWYEFRVYATNDFGRGDASLRTGPYQYALPIDNSRIRWIVIGSSIGGSVFIIVAVAAYACWRCRKRRRRKLAKKSLPPEITTVHINYGMDIELARIRHMTNLAIAAGNQGGQLNLPSDYRARLNLFPRDQLKLGQLLGSGAFGEVYRGVAMNIHGGDSGEARVAVKILKDSASEIEKCEFLMEAYFMSLFDHSNIISLLGVCLDNEPQFIILELMEGGDLLKYLREARPTKDFTAKLSMIDLLNIILDLAAGCQYLESQHFIHRDLAARNCLVSTKAFKTDFRVVKIGDFGLARDIYRNDYYHKEGEGLVPVRWMALESIMLKRYTVQSDVWAFGVLMWEVMTFGQQPYPAYTNLEVIHFVQDGGRLGQPIGCPDVIYTLMRECWNVSPSERPTFQEVLEMLQDCKAEIPYLNTDNIKWTRNGQINYSAVSIPATRDSVFDETSPNGILNHGFVPDEVFPYSPISEALSNLESTSPVSSPSSPYANVEVSHTSDVSTGESEILQSEEIPQRHMNYAHIGFAPSRETSVKNVAVELSTNGNEHRENEASAQPDETIPLKTYSSSGSSRVKKNEYVKSPLNPLQLSVFRPPVNNRNADNNASHSQHERQQTATPSKRRRPKRNNIARSNYENNLNDTEKDSGSSSYVNERQRMDSSSNSDFSPEHKNVAYI</sequence>
<dbReference type="SUPFAM" id="SSF56112">
    <property type="entry name" value="Protein kinase-like (PK-like)"/>
    <property type="match status" value="1"/>
</dbReference>
<keyword evidence="11 18" id="KW-0472">Membrane</keyword>
<evidence type="ECO:0000256" key="17">
    <source>
        <dbReference type="SAM" id="MobiDB-lite"/>
    </source>
</evidence>
<keyword evidence="8" id="KW-0418">Kinase</keyword>
<feature type="compositionally biased region" description="Polar residues" evidence="17">
    <location>
        <begin position="1129"/>
        <end position="1148"/>
    </location>
</feature>
<dbReference type="InterPro" id="IPR011009">
    <property type="entry name" value="Kinase-like_dom_sf"/>
</dbReference>
<feature type="binding site" evidence="16">
    <location>
        <position position="655"/>
    </location>
    <ligand>
        <name>ATP</name>
        <dbReference type="ChEBI" id="CHEBI:30616"/>
    </ligand>
</feature>
<dbReference type="EMBL" id="CAWYQH010000001">
    <property type="protein sequence ID" value="CAK8672721.1"/>
    <property type="molecule type" value="Genomic_DNA"/>
</dbReference>
<evidence type="ECO:0000256" key="16">
    <source>
        <dbReference type="PROSITE-ProRule" id="PRU10141"/>
    </source>
</evidence>
<keyword evidence="12" id="KW-0829">Tyrosine-protein kinase</keyword>